<proteinExistence type="inferred from homology"/>
<dbReference type="PANTHER" id="PTHR30085">
    <property type="entry name" value="AMINO ACID ABC TRANSPORTER PERMEASE"/>
    <property type="match status" value="1"/>
</dbReference>
<name>A0ABP6T0V1_9ACTN</name>
<dbReference type="InterPro" id="IPR001638">
    <property type="entry name" value="Solute-binding_3/MltF_N"/>
</dbReference>
<evidence type="ECO:0000256" key="1">
    <source>
        <dbReference type="ARBA" id="ARBA00010333"/>
    </source>
</evidence>
<protein>
    <submittedName>
        <fullName evidence="7">Glutamate ABC transporter substrate-binding protein</fullName>
    </submittedName>
</protein>
<comment type="similarity">
    <text evidence="1 4">Belongs to the bacterial solute-binding protein 3 family.</text>
</comment>
<feature type="chain" id="PRO_5045982026" evidence="5">
    <location>
        <begin position="20"/>
        <end position="326"/>
    </location>
</feature>
<evidence type="ECO:0000256" key="2">
    <source>
        <dbReference type="ARBA" id="ARBA00022448"/>
    </source>
</evidence>
<dbReference type="SUPFAM" id="SSF53850">
    <property type="entry name" value="Periplasmic binding protein-like II"/>
    <property type="match status" value="1"/>
</dbReference>
<keyword evidence="2" id="KW-0813">Transport</keyword>
<dbReference type="PANTHER" id="PTHR30085:SF6">
    <property type="entry name" value="ABC TRANSPORTER GLUTAMINE-BINDING PROTEIN GLNH"/>
    <property type="match status" value="1"/>
</dbReference>
<organism evidence="7 8">
    <name type="scientific">Cryptosporangium minutisporangium</name>
    <dbReference type="NCBI Taxonomy" id="113569"/>
    <lineage>
        <taxon>Bacteria</taxon>
        <taxon>Bacillati</taxon>
        <taxon>Actinomycetota</taxon>
        <taxon>Actinomycetes</taxon>
        <taxon>Cryptosporangiales</taxon>
        <taxon>Cryptosporangiaceae</taxon>
        <taxon>Cryptosporangium</taxon>
    </lineage>
</organism>
<dbReference type="SMART" id="SM00062">
    <property type="entry name" value="PBPb"/>
    <property type="match status" value="1"/>
</dbReference>
<dbReference type="CDD" id="cd13690">
    <property type="entry name" value="PBP2_GluB"/>
    <property type="match status" value="1"/>
</dbReference>
<feature type="signal peptide" evidence="5">
    <location>
        <begin position="1"/>
        <end position="19"/>
    </location>
</feature>
<dbReference type="PROSITE" id="PS51257">
    <property type="entry name" value="PROKAR_LIPOPROTEIN"/>
    <property type="match status" value="1"/>
</dbReference>
<comment type="caution">
    <text evidence="7">The sequence shown here is derived from an EMBL/GenBank/DDBJ whole genome shotgun (WGS) entry which is preliminary data.</text>
</comment>
<dbReference type="EMBL" id="BAAAYN010000024">
    <property type="protein sequence ID" value="GAA3389264.1"/>
    <property type="molecule type" value="Genomic_DNA"/>
</dbReference>
<evidence type="ECO:0000256" key="3">
    <source>
        <dbReference type="ARBA" id="ARBA00022729"/>
    </source>
</evidence>
<gene>
    <name evidence="7" type="ORF">GCM10020369_38730</name>
</gene>
<dbReference type="Proteomes" id="UP001501676">
    <property type="component" value="Unassembled WGS sequence"/>
</dbReference>
<dbReference type="Pfam" id="PF00497">
    <property type="entry name" value="SBP_bac_3"/>
    <property type="match status" value="1"/>
</dbReference>
<dbReference type="InterPro" id="IPR018313">
    <property type="entry name" value="SBP_3_CS"/>
</dbReference>
<dbReference type="Gene3D" id="3.40.190.10">
    <property type="entry name" value="Periplasmic binding protein-like II"/>
    <property type="match status" value="2"/>
</dbReference>
<dbReference type="PROSITE" id="PS01039">
    <property type="entry name" value="SBP_BACTERIAL_3"/>
    <property type="match status" value="1"/>
</dbReference>
<sequence>MKRTALLLVVALLAGCASAPDEPIGADHPSAVAPRPLGVSDPAVVAQPSTPPDCGNPEASYRPVRALPAPGRMPRNSTMETIVKRGRLIIGTDQNANLLSYLNPEGQLDGFEIDLARRIAAALFPDGATNPNRIQFRHITTADRIPILERGEVDMVIRTMTMNCARWQQINFSSGYLWASQKLLVNKGSNIQSMQDIAARRGKICATSGSTSIAKISAYPDVVPVSADLTVDCMLMLQQGQIDAVSTNDTILLGLAAQDPGTHIVGDPLSSELSGIGIQKSQVDLVRFVNKVLEGLRTSGFLTERYEHWLGDLPGAPPALPADYRD</sequence>
<accession>A0ABP6T0V1</accession>
<keyword evidence="3 5" id="KW-0732">Signal</keyword>
<dbReference type="RefSeq" id="WP_345729553.1">
    <property type="nucleotide sequence ID" value="NZ_BAAAYN010000024.1"/>
</dbReference>
<evidence type="ECO:0000313" key="8">
    <source>
        <dbReference type="Proteomes" id="UP001501676"/>
    </source>
</evidence>
<keyword evidence="8" id="KW-1185">Reference proteome</keyword>
<reference evidence="8" key="1">
    <citation type="journal article" date="2019" name="Int. J. Syst. Evol. Microbiol.">
        <title>The Global Catalogue of Microorganisms (GCM) 10K type strain sequencing project: providing services to taxonomists for standard genome sequencing and annotation.</title>
        <authorList>
            <consortium name="The Broad Institute Genomics Platform"/>
            <consortium name="The Broad Institute Genome Sequencing Center for Infectious Disease"/>
            <person name="Wu L."/>
            <person name="Ma J."/>
        </authorList>
    </citation>
    <scope>NUCLEOTIDE SEQUENCE [LARGE SCALE GENOMIC DNA]</scope>
    <source>
        <strain evidence="8">JCM 9458</strain>
    </source>
</reference>
<dbReference type="InterPro" id="IPR051455">
    <property type="entry name" value="Bact_solute-bind_prot3"/>
</dbReference>
<feature type="domain" description="Solute-binding protein family 3/N-terminal" evidence="6">
    <location>
        <begin position="87"/>
        <end position="313"/>
    </location>
</feature>
<evidence type="ECO:0000256" key="4">
    <source>
        <dbReference type="RuleBase" id="RU003744"/>
    </source>
</evidence>
<evidence type="ECO:0000259" key="6">
    <source>
        <dbReference type="SMART" id="SM00062"/>
    </source>
</evidence>
<evidence type="ECO:0000256" key="5">
    <source>
        <dbReference type="SAM" id="SignalP"/>
    </source>
</evidence>
<evidence type="ECO:0000313" key="7">
    <source>
        <dbReference type="EMBL" id="GAA3389264.1"/>
    </source>
</evidence>